<name>A0A8J7DLS2_9CYAN</name>
<dbReference type="RefSeq" id="WP_193906486.1">
    <property type="nucleotide sequence ID" value="NZ_JADEXG010000018.1"/>
</dbReference>
<proteinExistence type="predicted"/>
<feature type="region of interest" description="Disordered" evidence="1">
    <location>
        <begin position="400"/>
        <end position="421"/>
    </location>
</feature>
<feature type="signal peptide" evidence="2">
    <location>
        <begin position="1"/>
        <end position="30"/>
    </location>
</feature>
<feature type="chain" id="PRO_5035279189" description="Peptidase M10 metallopeptidase domain-containing protein" evidence="2">
    <location>
        <begin position="31"/>
        <end position="421"/>
    </location>
</feature>
<organism evidence="3 4">
    <name type="scientific">Vasconcelosia minhoensis LEGE 07310</name>
    <dbReference type="NCBI Taxonomy" id="915328"/>
    <lineage>
        <taxon>Bacteria</taxon>
        <taxon>Bacillati</taxon>
        <taxon>Cyanobacteriota</taxon>
        <taxon>Cyanophyceae</taxon>
        <taxon>Nodosilineales</taxon>
        <taxon>Cymatolegaceae</taxon>
        <taxon>Vasconcelosia</taxon>
        <taxon>Vasconcelosia minhoensis</taxon>
    </lineage>
</organism>
<protein>
    <recommendedName>
        <fullName evidence="5">Peptidase M10 metallopeptidase domain-containing protein</fullName>
    </recommendedName>
</protein>
<dbReference type="AlphaFoldDB" id="A0A8J7DLS2"/>
<evidence type="ECO:0000313" key="3">
    <source>
        <dbReference type="EMBL" id="MBE9077571.1"/>
    </source>
</evidence>
<evidence type="ECO:0000313" key="4">
    <source>
        <dbReference type="Proteomes" id="UP000636505"/>
    </source>
</evidence>
<dbReference type="Proteomes" id="UP000636505">
    <property type="component" value="Unassembled WGS sequence"/>
</dbReference>
<evidence type="ECO:0000256" key="2">
    <source>
        <dbReference type="SAM" id="SignalP"/>
    </source>
</evidence>
<accession>A0A8J7DLS2</accession>
<feature type="compositionally biased region" description="Polar residues" evidence="1">
    <location>
        <begin position="404"/>
        <end position="421"/>
    </location>
</feature>
<gene>
    <name evidence="3" type="ORF">IQ241_09720</name>
</gene>
<comment type="caution">
    <text evidence="3">The sequence shown here is derived from an EMBL/GenBank/DDBJ whole genome shotgun (WGS) entry which is preliminary data.</text>
</comment>
<sequence>MIVVVFVARCILILVFSLVSLTLAQLPAHAQFIDFSESGWIETCLQNSSDPICDPQLLSIGGAANDNPLIIVEPESVDRNLFVKGLKGASTDPRDIKQLVEDAVAVWKAAYKDESFPELNLHVGWANFGIVERNAEIERIARVLDKFSKQDEQLSLNRELSRESYFRGSYLENKNSRDLSGLTDATKNRRLSNNLDNGKPSLSDKQSPDCNEKQPIDTLNLIYRDIVNERGSSGDAIALHICGAPSEPSISPSEDCTNTDRKEATILFNSEILKVKDSEGNELGSVKYFLDSNPFDSSTFGPLTEIKEPNFIQRSDFKIPFTIDLFSVALHEVGHALGYSQINNKITPPGHIDNSYLPHVLNQYLPFSTRKCPSKTDVKSVASVGSYIPGAPAYVLANPDNPEPCSNNPTRLSFPTTVTSY</sequence>
<evidence type="ECO:0000256" key="1">
    <source>
        <dbReference type="SAM" id="MobiDB-lite"/>
    </source>
</evidence>
<reference evidence="3" key="1">
    <citation type="submission" date="2020-10" db="EMBL/GenBank/DDBJ databases">
        <authorList>
            <person name="Castelo-Branco R."/>
            <person name="Eusebio N."/>
            <person name="Adriana R."/>
            <person name="Vieira A."/>
            <person name="Brugerolle De Fraissinette N."/>
            <person name="Rezende De Castro R."/>
            <person name="Schneider M.P."/>
            <person name="Vasconcelos V."/>
            <person name="Leao P.N."/>
        </authorList>
    </citation>
    <scope>NUCLEOTIDE SEQUENCE</scope>
    <source>
        <strain evidence="3">LEGE 07310</strain>
    </source>
</reference>
<dbReference type="SUPFAM" id="SSF55486">
    <property type="entry name" value="Metalloproteases ('zincins'), catalytic domain"/>
    <property type="match status" value="1"/>
</dbReference>
<feature type="region of interest" description="Disordered" evidence="1">
    <location>
        <begin position="177"/>
        <end position="213"/>
    </location>
</feature>
<dbReference type="EMBL" id="JADEXG010000018">
    <property type="protein sequence ID" value="MBE9077571.1"/>
    <property type="molecule type" value="Genomic_DNA"/>
</dbReference>
<evidence type="ECO:0008006" key="5">
    <source>
        <dbReference type="Google" id="ProtNLM"/>
    </source>
</evidence>
<keyword evidence="2" id="KW-0732">Signal</keyword>
<keyword evidence="4" id="KW-1185">Reference proteome</keyword>